<comment type="caution">
    <text evidence="6">The sequence shown here is derived from an EMBL/GenBank/DDBJ whole genome shotgun (WGS) entry which is preliminary data.</text>
</comment>
<dbReference type="PROSITE" id="PS50109">
    <property type="entry name" value="HIS_KIN"/>
    <property type="match status" value="1"/>
</dbReference>
<feature type="compositionally biased region" description="Polar residues" evidence="3">
    <location>
        <begin position="277"/>
        <end position="287"/>
    </location>
</feature>
<dbReference type="PANTHER" id="PTHR43719:SF69">
    <property type="entry name" value="HISTIDINE KINASE G7"/>
    <property type="match status" value="1"/>
</dbReference>
<dbReference type="Pfam" id="PF02518">
    <property type="entry name" value="HATPase_c"/>
    <property type="match status" value="1"/>
</dbReference>
<dbReference type="SMART" id="SM00388">
    <property type="entry name" value="HisKA"/>
    <property type="match status" value="1"/>
</dbReference>
<dbReference type="SUPFAM" id="SSF47384">
    <property type="entry name" value="Homodimeric domain of signal transducing histidine kinase"/>
    <property type="match status" value="1"/>
</dbReference>
<dbReference type="InterPro" id="IPR004358">
    <property type="entry name" value="Sig_transdc_His_kin-like_C"/>
</dbReference>
<feature type="region of interest" description="Disordered" evidence="3">
    <location>
        <begin position="400"/>
        <end position="422"/>
    </location>
</feature>
<dbReference type="Gene3D" id="1.10.287.130">
    <property type="match status" value="1"/>
</dbReference>
<dbReference type="OMA" id="FDRHTQY"/>
<feature type="compositionally biased region" description="Basic residues" evidence="3">
    <location>
        <begin position="513"/>
        <end position="522"/>
    </location>
</feature>
<evidence type="ECO:0008006" key="8">
    <source>
        <dbReference type="Google" id="ProtNLM"/>
    </source>
</evidence>
<dbReference type="PRINTS" id="PR00344">
    <property type="entry name" value="BCTRLSENSOR"/>
</dbReference>
<reference evidence="7" key="1">
    <citation type="journal article" date="2017" name="Nat. Microbiol.">
        <title>Global analysis of biosynthetic gene clusters reveals vast potential of secondary metabolite production in Penicillium species.</title>
        <authorList>
            <person name="Nielsen J.C."/>
            <person name="Grijseels S."/>
            <person name="Prigent S."/>
            <person name="Ji B."/>
            <person name="Dainat J."/>
            <person name="Nielsen K.F."/>
            <person name="Frisvad J.C."/>
            <person name="Workman M."/>
            <person name="Nielsen J."/>
        </authorList>
    </citation>
    <scope>NUCLEOTIDE SEQUENCE [LARGE SCALE GENOMIC DNA]</scope>
    <source>
        <strain evidence="7">IBT 11843</strain>
    </source>
</reference>
<feature type="compositionally biased region" description="Basic and acidic residues" evidence="3">
    <location>
        <begin position="1123"/>
        <end position="1135"/>
    </location>
</feature>
<organism evidence="6 7">
    <name type="scientific">Penicillium decumbens</name>
    <dbReference type="NCBI Taxonomy" id="69771"/>
    <lineage>
        <taxon>Eukaryota</taxon>
        <taxon>Fungi</taxon>
        <taxon>Dikarya</taxon>
        <taxon>Ascomycota</taxon>
        <taxon>Pezizomycotina</taxon>
        <taxon>Eurotiomycetes</taxon>
        <taxon>Eurotiomycetidae</taxon>
        <taxon>Eurotiales</taxon>
        <taxon>Aspergillaceae</taxon>
        <taxon>Penicillium</taxon>
    </lineage>
</organism>
<evidence type="ECO:0000256" key="2">
    <source>
        <dbReference type="PROSITE-ProRule" id="PRU00169"/>
    </source>
</evidence>
<dbReference type="Pfam" id="PF00512">
    <property type="entry name" value="HisKA"/>
    <property type="match status" value="1"/>
</dbReference>
<dbReference type="Gene3D" id="3.30.450.40">
    <property type="match status" value="1"/>
</dbReference>
<feature type="compositionally biased region" description="Basic and acidic residues" evidence="3">
    <location>
        <begin position="291"/>
        <end position="315"/>
    </location>
</feature>
<feature type="region of interest" description="Disordered" evidence="3">
    <location>
        <begin position="263"/>
        <end position="337"/>
    </location>
</feature>
<evidence type="ECO:0000259" key="5">
    <source>
        <dbReference type="PROSITE" id="PS50110"/>
    </source>
</evidence>
<feature type="domain" description="Histidine kinase" evidence="4">
    <location>
        <begin position="606"/>
        <end position="905"/>
    </location>
</feature>
<dbReference type="OrthoDB" id="303614at2759"/>
<dbReference type="EMBL" id="MDYL01000047">
    <property type="protein sequence ID" value="OQD66330.1"/>
    <property type="molecule type" value="Genomic_DNA"/>
</dbReference>
<dbReference type="SUPFAM" id="SSF55874">
    <property type="entry name" value="ATPase domain of HSP90 chaperone/DNA topoisomerase II/histidine kinase"/>
    <property type="match status" value="1"/>
</dbReference>
<dbReference type="InterPro" id="IPR036890">
    <property type="entry name" value="HATPase_C_sf"/>
</dbReference>
<feature type="compositionally biased region" description="Low complexity" evidence="3">
    <location>
        <begin position="405"/>
        <end position="419"/>
    </location>
</feature>
<sequence>MHNSSASFPNMAENEGRDAQSNYRLALEREFYKYIPSDHSTSHFAPFDPASHSAFIPQPSRDSALTSFAQLGTTRLGTQRALISLFDRTHQYVIAEATPTLSLVGGTLRDDRDRLRLGCCVLPKESGFCHHVEHLPSSGSIDNSAAFEDSALVISDVTDDERFRPGRLVHALSDVRFYAAVPIVSPRGFTIGAYSIMDSEARPSGLQEHSLLFMKDMAATIMEHLVMVDSTRKSRLAESMIVGLGSFIEGKSTLRDSWREANTQYAASEHSGEPTEGQLNIQQQDIQESARGTDEKTLVFRESVRRDGHTSRRPFDNSNNLADRSQGPRMESTQSDTSIRGATAANNLQESPLSTNIKAVFSRAANLIRESIGAEGVIFLDANSDRFGSLIDHMNSRVVDSGAKESSGNESTDSGSSSSRKCGELDSTSLCACLGFASSRGSSINNDSLTDREILMQEPLLTALLQRYPRGKIFSYNAERLLSNYSDGTAQNLTNSDHDSTTNDSYHNDRRRSSTKKKRKPTLQRDADHLIKIFPDARNILLLPVWDSETRRFTAGALVWTNDPRRIFTHENELVYISAFTNSVMAEIRRLDVEMADKAKTKVVHSITHELRTPLHGILGTADILGDTAMNSVQYDMIHTIESCGRTLLDIINNLLDLSFIDKYQKESSRPSGDQGAEQVDTSFSSTKGGRMQSKDRGETASSSHVKLDEVLEEVIGSVFAGYSFYTHPNALPPALAGSSTRSAGPASAFDQVGPSASEITIIFDIQPETEWDFLTHAGAWRRILMNIFGNALKYTSSGHIYIGLESSKSRAPRSHTGSITEAPGEQGDEYDVTLTVKDTGKGIGHEFLQNDLFTPFMQEDPLASGNGLGLSIVHEVVGSLGGSIEINSTKGVGTELLVRVPLIRFPGRTAVSSDSLLNTRLHTEGKTIGLLGFGSFPRSQRDTALYSALKRLCCEWFGLKVTRVSALEGEGEPVGFDFYIAVQTELDSEDIEARKLFASCKHFDGNGCSSPVVVICRSPRETHSMFVAAKNRGDASSFEFISQPCGPRKLSRALDLCMKRRLERQSGQPSSDEMTRWVEMPESSHLPFDVDTGDSPEERMKIRKRSTTDAIPSSEFPTRRLSSTEHSRRLDSRDSSQPTSSSNEGQRNIDPLSPSILLVDDNELNLQLLCAYTKKGNFEYMTARNGAEAVATYEAYPGQFRVIILDITMPVMDGFEAARHIRRLEKEHRAVLSESVRQVLPPTIIAALTGLHSPAAQKEAFGSGIDTFLIKPIKRMDLHAVLQRVKENL</sequence>
<gene>
    <name evidence="6" type="ORF">PENDEC_c047G02530</name>
</gene>
<dbReference type="SMART" id="SM00448">
    <property type="entry name" value="REC"/>
    <property type="match status" value="1"/>
</dbReference>
<proteinExistence type="predicted"/>
<dbReference type="SMART" id="SM00387">
    <property type="entry name" value="HATPase_c"/>
    <property type="match status" value="1"/>
</dbReference>
<dbReference type="CDD" id="cd00082">
    <property type="entry name" value="HisKA"/>
    <property type="match status" value="1"/>
</dbReference>
<feature type="compositionally biased region" description="Basic and acidic residues" evidence="3">
    <location>
        <begin position="496"/>
        <end position="512"/>
    </location>
</feature>
<dbReference type="Gene3D" id="3.40.50.2300">
    <property type="match status" value="1"/>
</dbReference>
<dbReference type="InterPro" id="IPR005467">
    <property type="entry name" value="His_kinase_dom"/>
</dbReference>
<feature type="region of interest" description="Disordered" evidence="3">
    <location>
        <begin position="489"/>
        <end position="524"/>
    </location>
</feature>
<dbReference type="InterPro" id="IPR029016">
    <property type="entry name" value="GAF-like_dom_sf"/>
</dbReference>
<feature type="region of interest" description="Disordered" evidence="3">
    <location>
        <begin position="667"/>
        <end position="704"/>
    </location>
</feature>
<dbReference type="Proteomes" id="UP000191522">
    <property type="component" value="Unassembled WGS sequence"/>
</dbReference>
<evidence type="ECO:0000259" key="4">
    <source>
        <dbReference type="PROSITE" id="PS50109"/>
    </source>
</evidence>
<dbReference type="PROSITE" id="PS50110">
    <property type="entry name" value="RESPONSE_REGULATORY"/>
    <property type="match status" value="1"/>
</dbReference>
<accession>A0A1V6NNV5</accession>
<dbReference type="PANTHER" id="PTHR43719">
    <property type="entry name" value="TWO-COMPONENT HISTIDINE KINASE"/>
    <property type="match status" value="1"/>
</dbReference>
<dbReference type="InterPro" id="IPR003661">
    <property type="entry name" value="HisK_dim/P_dom"/>
</dbReference>
<dbReference type="SUPFAM" id="SSF52172">
    <property type="entry name" value="CheY-like"/>
    <property type="match status" value="1"/>
</dbReference>
<dbReference type="InterPro" id="IPR003594">
    <property type="entry name" value="HATPase_dom"/>
</dbReference>
<evidence type="ECO:0000313" key="6">
    <source>
        <dbReference type="EMBL" id="OQD66330.1"/>
    </source>
</evidence>
<dbReference type="InterPro" id="IPR001789">
    <property type="entry name" value="Sig_transdc_resp-reg_receiver"/>
</dbReference>
<feature type="domain" description="Response regulatory" evidence="5">
    <location>
        <begin position="1156"/>
        <end position="1287"/>
    </location>
</feature>
<dbReference type="InterPro" id="IPR050956">
    <property type="entry name" value="2C_system_His_kinase"/>
</dbReference>
<dbReference type="GO" id="GO:0000155">
    <property type="term" value="F:phosphorelay sensor kinase activity"/>
    <property type="evidence" value="ECO:0007669"/>
    <property type="project" value="InterPro"/>
</dbReference>
<dbReference type="InterPro" id="IPR011006">
    <property type="entry name" value="CheY-like_superfamily"/>
</dbReference>
<dbReference type="STRING" id="69771.A0A1V6NNV5"/>
<dbReference type="FunFam" id="1.10.287.130:FF:000023">
    <property type="entry name" value="Sensor histidine kinase/response regulator, putative"/>
    <property type="match status" value="1"/>
</dbReference>
<name>A0A1V6NNV5_PENDC</name>
<dbReference type="FunFam" id="3.30.450.40:FF:000083">
    <property type="entry name" value="Sensor histidine kinase/response regulator, putative (AFU_orthologue AFUA_4G00660)"/>
    <property type="match status" value="1"/>
</dbReference>
<protein>
    <recommendedName>
        <fullName evidence="8">Histidine kinase</fullName>
    </recommendedName>
</protein>
<feature type="region of interest" description="Disordered" evidence="3">
    <location>
        <begin position="1082"/>
        <end position="1152"/>
    </location>
</feature>
<dbReference type="Pfam" id="PF00072">
    <property type="entry name" value="Response_reg"/>
    <property type="match status" value="1"/>
</dbReference>
<dbReference type="Gene3D" id="3.30.565.10">
    <property type="entry name" value="Histidine kinase-like ATPase, C-terminal domain"/>
    <property type="match status" value="1"/>
</dbReference>
<dbReference type="CDD" id="cd17546">
    <property type="entry name" value="REC_hyHK_CKI1_RcsC-like"/>
    <property type="match status" value="1"/>
</dbReference>
<evidence type="ECO:0000256" key="1">
    <source>
        <dbReference type="ARBA" id="ARBA00022553"/>
    </source>
</evidence>
<evidence type="ECO:0000313" key="7">
    <source>
        <dbReference type="Proteomes" id="UP000191522"/>
    </source>
</evidence>
<dbReference type="InterPro" id="IPR036097">
    <property type="entry name" value="HisK_dim/P_sf"/>
</dbReference>
<keyword evidence="7" id="KW-1185">Reference proteome</keyword>
<keyword evidence="1 2" id="KW-0597">Phosphoprotein</keyword>
<feature type="modified residue" description="4-aspartylphosphate" evidence="2">
    <location>
        <position position="1207"/>
    </location>
</feature>
<evidence type="ECO:0000256" key="3">
    <source>
        <dbReference type="SAM" id="MobiDB-lite"/>
    </source>
</evidence>
<dbReference type="SUPFAM" id="SSF55781">
    <property type="entry name" value="GAF domain-like"/>
    <property type="match status" value="1"/>
</dbReference>